<dbReference type="OrthoDB" id="1090008at2759"/>
<protein>
    <submittedName>
        <fullName evidence="6">Uncharacterized protein</fullName>
    </submittedName>
</protein>
<dbReference type="SUPFAM" id="SSF101936">
    <property type="entry name" value="DNA-binding pseudobarrel domain"/>
    <property type="match status" value="1"/>
</dbReference>
<dbReference type="AlphaFoldDB" id="A0A8X7VC75"/>
<evidence type="ECO:0000256" key="3">
    <source>
        <dbReference type="ARBA" id="ARBA00023125"/>
    </source>
</evidence>
<comment type="caution">
    <text evidence="6">The sequence shown here is derived from an EMBL/GenBank/DDBJ whole genome shotgun (WGS) entry which is preliminary data.</text>
</comment>
<accession>A0A8X7VC75</accession>
<organism evidence="6 7">
    <name type="scientific">Brassica carinata</name>
    <name type="common">Ethiopian mustard</name>
    <name type="synonym">Abyssinian cabbage</name>
    <dbReference type="NCBI Taxonomy" id="52824"/>
    <lineage>
        <taxon>Eukaryota</taxon>
        <taxon>Viridiplantae</taxon>
        <taxon>Streptophyta</taxon>
        <taxon>Embryophyta</taxon>
        <taxon>Tracheophyta</taxon>
        <taxon>Spermatophyta</taxon>
        <taxon>Magnoliopsida</taxon>
        <taxon>eudicotyledons</taxon>
        <taxon>Gunneridae</taxon>
        <taxon>Pentapetalae</taxon>
        <taxon>rosids</taxon>
        <taxon>malvids</taxon>
        <taxon>Brassicales</taxon>
        <taxon>Brassicaceae</taxon>
        <taxon>Brassiceae</taxon>
        <taxon>Brassica</taxon>
    </lineage>
</organism>
<dbReference type="GO" id="GO:0005634">
    <property type="term" value="C:nucleus"/>
    <property type="evidence" value="ECO:0007669"/>
    <property type="project" value="UniProtKB-SubCell"/>
</dbReference>
<dbReference type="PANTHER" id="PTHR31541:SF46">
    <property type="entry name" value="GENOME ASSEMBLY, CHROMOSOME: A04"/>
    <property type="match status" value="1"/>
</dbReference>
<keyword evidence="3" id="KW-0238">DNA-binding</keyword>
<dbReference type="PANTHER" id="PTHR31541">
    <property type="entry name" value="B3 DOMAIN PLANT PROTEIN-RELATED"/>
    <property type="match status" value="1"/>
</dbReference>
<evidence type="ECO:0000256" key="5">
    <source>
        <dbReference type="ARBA" id="ARBA00023242"/>
    </source>
</evidence>
<keyword evidence="5" id="KW-0539">Nucleus</keyword>
<evidence type="ECO:0000256" key="2">
    <source>
        <dbReference type="ARBA" id="ARBA00023015"/>
    </source>
</evidence>
<dbReference type="EMBL" id="JAAMPC010000006">
    <property type="protein sequence ID" value="KAG2308673.1"/>
    <property type="molecule type" value="Genomic_DNA"/>
</dbReference>
<keyword evidence="2" id="KW-0805">Transcription regulation</keyword>
<dbReference type="GO" id="GO:0003677">
    <property type="term" value="F:DNA binding"/>
    <property type="evidence" value="ECO:0007669"/>
    <property type="project" value="UniProtKB-KW"/>
</dbReference>
<keyword evidence="4" id="KW-0804">Transcription</keyword>
<proteinExistence type="predicted"/>
<dbReference type="InterPro" id="IPR015300">
    <property type="entry name" value="DNA-bd_pseudobarrel_sf"/>
</dbReference>
<evidence type="ECO:0000256" key="4">
    <source>
        <dbReference type="ARBA" id="ARBA00023163"/>
    </source>
</evidence>
<gene>
    <name evidence="6" type="ORF">Bca52824_028421</name>
</gene>
<evidence type="ECO:0000256" key="1">
    <source>
        <dbReference type="ARBA" id="ARBA00004123"/>
    </source>
</evidence>
<dbReference type="InterPro" id="IPR005508">
    <property type="entry name" value="At2g31720-like"/>
</dbReference>
<evidence type="ECO:0000313" key="6">
    <source>
        <dbReference type="EMBL" id="KAG2308673.1"/>
    </source>
</evidence>
<reference evidence="6 7" key="1">
    <citation type="submission" date="2020-02" db="EMBL/GenBank/DDBJ databases">
        <authorList>
            <person name="Ma Q."/>
            <person name="Huang Y."/>
            <person name="Song X."/>
            <person name="Pei D."/>
        </authorList>
    </citation>
    <scope>NUCLEOTIDE SEQUENCE [LARGE SCALE GENOMIC DNA]</scope>
    <source>
        <strain evidence="6">Sxm20200214</strain>
        <tissue evidence="6">Leaf</tissue>
    </source>
</reference>
<name>A0A8X7VC75_BRACI</name>
<sequence>MVEPKPFWIHVALRKFKGDEPQLIVAEKELFSSDVNGSLSRLRIPNKILRKEDFLRNQEMAILEDSTNAGRKEGINAIFVDPDYKTYEVSLKQWKKNMVLSRWKPVLEGYKFKEGEKFQLWSFRCEETLYFALVAKEEDSGYLDGFSHLDFKTLYDLPSSNDDDCFCLGDFAQLNLFHSSEEYASVSALPDLGSFEDTDAVTSYYDDA</sequence>
<keyword evidence="7" id="KW-1185">Reference proteome</keyword>
<dbReference type="Gene3D" id="2.40.330.10">
    <property type="entry name" value="DNA-binding pseudobarrel domain"/>
    <property type="match status" value="1"/>
</dbReference>
<dbReference type="Proteomes" id="UP000886595">
    <property type="component" value="Unassembled WGS sequence"/>
</dbReference>
<comment type="subcellular location">
    <subcellularLocation>
        <location evidence="1">Nucleus</location>
    </subcellularLocation>
</comment>
<evidence type="ECO:0000313" key="7">
    <source>
        <dbReference type="Proteomes" id="UP000886595"/>
    </source>
</evidence>
<dbReference type="Pfam" id="PF03754">
    <property type="entry name" value="At2g31720-like"/>
    <property type="match status" value="1"/>
</dbReference>